<keyword evidence="3" id="KW-1185">Reference proteome</keyword>
<accession>A0A1D2MAY2</accession>
<evidence type="ECO:0000256" key="1">
    <source>
        <dbReference type="SAM" id="Phobius"/>
    </source>
</evidence>
<organism evidence="2 3">
    <name type="scientific">Orchesella cincta</name>
    <name type="common">Springtail</name>
    <name type="synonym">Podura cincta</name>
    <dbReference type="NCBI Taxonomy" id="48709"/>
    <lineage>
        <taxon>Eukaryota</taxon>
        <taxon>Metazoa</taxon>
        <taxon>Ecdysozoa</taxon>
        <taxon>Arthropoda</taxon>
        <taxon>Hexapoda</taxon>
        <taxon>Collembola</taxon>
        <taxon>Entomobryomorpha</taxon>
        <taxon>Entomobryoidea</taxon>
        <taxon>Orchesellidae</taxon>
        <taxon>Orchesellinae</taxon>
        <taxon>Orchesella</taxon>
    </lineage>
</organism>
<comment type="caution">
    <text evidence="2">The sequence shown here is derived from an EMBL/GenBank/DDBJ whole genome shotgun (WGS) entry which is preliminary data.</text>
</comment>
<reference evidence="2 3" key="1">
    <citation type="journal article" date="2016" name="Genome Biol. Evol.">
        <title>Gene Family Evolution Reflects Adaptation to Soil Environmental Stressors in the Genome of the Collembolan Orchesella cincta.</title>
        <authorList>
            <person name="Faddeeva-Vakhrusheva A."/>
            <person name="Derks M.F."/>
            <person name="Anvar S.Y."/>
            <person name="Agamennone V."/>
            <person name="Suring W."/>
            <person name="Smit S."/>
            <person name="van Straalen N.M."/>
            <person name="Roelofs D."/>
        </authorList>
    </citation>
    <scope>NUCLEOTIDE SEQUENCE [LARGE SCALE GENOMIC DNA]</scope>
    <source>
        <tissue evidence="2">Mixed pool</tissue>
    </source>
</reference>
<gene>
    <name evidence="2" type="ORF">Ocin01_16548</name>
</gene>
<sequence length="95" mass="11000">MNRELNRHLNSNCWRTRLEFNDVNFSRGSGHTSSLVFDSSFMGSALIHGIKRQRPSFLKVWMIYEGCEIVAVTLLYIFLMSTNSFADLFTNSKSR</sequence>
<name>A0A1D2MAY2_ORCCI</name>
<keyword evidence="1" id="KW-1133">Transmembrane helix</keyword>
<dbReference type="EMBL" id="LJIJ01002151">
    <property type="protein sequence ID" value="ODM90133.1"/>
    <property type="molecule type" value="Genomic_DNA"/>
</dbReference>
<keyword evidence="1" id="KW-0812">Transmembrane</keyword>
<feature type="transmembrane region" description="Helical" evidence="1">
    <location>
        <begin position="60"/>
        <end position="79"/>
    </location>
</feature>
<dbReference type="AlphaFoldDB" id="A0A1D2MAY2"/>
<dbReference type="OrthoDB" id="7457895at2759"/>
<proteinExistence type="predicted"/>
<keyword evidence="1" id="KW-0472">Membrane</keyword>
<protein>
    <submittedName>
        <fullName evidence="2">Uncharacterized protein</fullName>
    </submittedName>
</protein>
<evidence type="ECO:0000313" key="2">
    <source>
        <dbReference type="EMBL" id="ODM90133.1"/>
    </source>
</evidence>
<evidence type="ECO:0000313" key="3">
    <source>
        <dbReference type="Proteomes" id="UP000094527"/>
    </source>
</evidence>
<dbReference type="Proteomes" id="UP000094527">
    <property type="component" value="Unassembled WGS sequence"/>
</dbReference>